<dbReference type="InterPro" id="IPR010255">
    <property type="entry name" value="Haem_peroxidase_sf"/>
</dbReference>
<keyword evidence="21" id="KW-1185">Reference proteome</keyword>
<accession>A0ABD2ZJR7</accession>
<dbReference type="AlphaFoldDB" id="A0ABD2ZJR7"/>
<dbReference type="SUPFAM" id="SSF48113">
    <property type="entry name" value="Heme-dependent peroxidases"/>
    <property type="match status" value="1"/>
</dbReference>
<feature type="domain" description="Plant heme peroxidase family profile" evidence="19">
    <location>
        <begin position="41"/>
        <end position="225"/>
    </location>
</feature>
<evidence type="ECO:0000256" key="10">
    <source>
        <dbReference type="ARBA" id="ARBA00022837"/>
    </source>
</evidence>
<comment type="caution">
    <text evidence="20">The sequence shown here is derived from an EMBL/GenBank/DDBJ whole genome shotgun (WGS) entry which is preliminary data.</text>
</comment>
<keyword evidence="12" id="KW-0408">Iron</keyword>
<evidence type="ECO:0000256" key="8">
    <source>
        <dbReference type="ARBA" id="ARBA00022723"/>
    </source>
</evidence>
<sequence>MRFGEGVLEEKEMKYDYGIGNCLWWVLFMVLLTRKFALVWSDIIAMITRDAVFMSGGGRYTVSLAKLVNLPRPFISISDSIKAFAQKGLNAVDMVYLLGAYTVGITCSLVKDRLYNFQNSGQPDKTMSPLLLFSLRSRCPQNATVDNVVNLDPKPFSTMTVDNSLYRQIKKNRGILQIDQQLALDPLTKDLVTRIANGFYFSTKFGQALVKLGAVPSPHWKSRRN</sequence>
<evidence type="ECO:0000256" key="11">
    <source>
        <dbReference type="ARBA" id="ARBA00023002"/>
    </source>
</evidence>
<keyword evidence="6" id="KW-0575">Peroxidase</keyword>
<feature type="binding site" evidence="16">
    <location>
        <position position="162"/>
    </location>
    <ligand>
        <name>Ca(2+)</name>
        <dbReference type="ChEBI" id="CHEBI:29108"/>
        <label>2</label>
    </ligand>
</feature>
<evidence type="ECO:0000256" key="3">
    <source>
        <dbReference type="ARBA" id="ARBA00002322"/>
    </source>
</evidence>
<evidence type="ECO:0000256" key="17">
    <source>
        <dbReference type="PIRSR" id="PIRSR600823-5"/>
    </source>
</evidence>
<evidence type="ECO:0000256" key="18">
    <source>
        <dbReference type="RuleBase" id="RU004241"/>
    </source>
</evidence>
<protein>
    <recommendedName>
        <fullName evidence="4">peroxidase</fullName>
        <ecNumber evidence="4">1.11.1.7</ecNumber>
    </recommendedName>
</protein>
<keyword evidence="7" id="KW-0349">Heme</keyword>
<dbReference type="EC" id="1.11.1.7" evidence="4"/>
<evidence type="ECO:0000256" key="2">
    <source>
        <dbReference type="ARBA" id="ARBA00001970"/>
    </source>
</evidence>
<dbReference type="PANTHER" id="PTHR31517:SF59">
    <property type="entry name" value="PEROXIDASE"/>
    <property type="match status" value="1"/>
</dbReference>
<dbReference type="InterPro" id="IPR002016">
    <property type="entry name" value="Haem_peroxidase"/>
</dbReference>
<feature type="binding site" evidence="15">
    <location>
        <position position="71"/>
    </location>
    <ligand>
        <name>substrate</name>
    </ligand>
</feature>
<keyword evidence="11" id="KW-0560">Oxidoreductase</keyword>
<dbReference type="FunFam" id="1.10.420.10:FF:000007">
    <property type="entry name" value="Peroxidase"/>
    <property type="match status" value="1"/>
</dbReference>
<proteinExistence type="inferred from homology"/>
<dbReference type="GO" id="GO:0046872">
    <property type="term" value="F:metal ion binding"/>
    <property type="evidence" value="ECO:0007669"/>
    <property type="project" value="UniProtKB-KW"/>
</dbReference>
<evidence type="ECO:0000256" key="4">
    <source>
        <dbReference type="ARBA" id="ARBA00012313"/>
    </source>
</evidence>
<evidence type="ECO:0000256" key="7">
    <source>
        <dbReference type="ARBA" id="ARBA00022617"/>
    </source>
</evidence>
<gene>
    <name evidence="20" type="ORF">ACH5RR_021149</name>
</gene>
<dbReference type="InterPro" id="IPR000823">
    <property type="entry name" value="Peroxidase_pln"/>
</dbReference>
<evidence type="ECO:0000256" key="6">
    <source>
        <dbReference type="ARBA" id="ARBA00022559"/>
    </source>
</evidence>
<keyword evidence="9" id="KW-0732">Signal</keyword>
<evidence type="ECO:0000256" key="9">
    <source>
        <dbReference type="ARBA" id="ARBA00022729"/>
    </source>
</evidence>
<dbReference type="Gene3D" id="1.10.520.10">
    <property type="match status" value="1"/>
</dbReference>
<keyword evidence="13 17" id="KW-1015">Disulfide bond</keyword>
<name>A0ABD2ZJR7_9GENT</name>
<comment type="similarity">
    <text evidence="18">Belongs to the peroxidase family.</text>
</comment>
<feature type="binding site" evidence="16">
    <location>
        <position position="152"/>
    </location>
    <ligand>
        <name>Ca(2+)</name>
        <dbReference type="ChEBI" id="CHEBI:29108"/>
        <label>2</label>
    </ligand>
</feature>
<evidence type="ECO:0000256" key="12">
    <source>
        <dbReference type="ARBA" id="ARBA00023004"/>
    </source>
</evidence>
<dbReference type="EMBL" id="JBJUIK010000009">
    <property type="protein sequence ID" value="KAL3518560.1"/>
    <property type="molecule type" value="Genomic_DNA"/>
</dbReference>
<evidence type="ECO:0000313" key="21">
    <source>
        <dbReference type="Proteomes" id="UP001630127"/>
    </source>
</evidence>
<evidence type="ECO:0000256" key="1">
    <source>
        <dbReference type="ARBA" id="ARBA00000189"/>
    </source>
</evidence>
<evidence type="ECO:0000256" key="5">
    <source>
        <dbReference type="ARBA" id="ARBA00022525"/>
    </source>
</evidence>
<evidence type="ECO:0000256" key="14">
    <source>
        <dbReference type="ARBA" id="ARBA00023324"/>
    </source>
</evidence>
<dbReference type="GO" id="GO:0042744">
    <property type="term" value="P:hydrogen peroxide catabolic process"/>
    <property type="evidence" value="ECO:0007669"/>
    <property type="project" value="UniProtKB-KW"/>
</dbReference>
<dbReference type="Pfam" id="PF00141">
    <property type="entry name" value="peroxidase"/>
    <property type="match status" value="1"/>
</dbReference>
<keyword evidence="10 16" id="KW-0106">Calcium</keyword>
<feature type="binding site" evidence="16">
    <location>
        <position position="102"/>
    </location>
    <ligand>
        <name>Ca(2+)</name>
        <dbReference type="ChEBI" id="CHEBI:29108"/>
        <label>2</label>
    </ligand>
</feature>
<comment type="function">
    <text evidence="3">Removal of H(2)O(2), oxidation of toxic reductants, biosynthesis and degradation of lignin, suberization, auxin catabolism, response to environmental stresses such as wounding, pathogen attack and oxidative stress. These functions might be dependent on each isozyme/isoform in each plant tissue.</text>
</comment>
<dbReference type="PANTHER" id="PTHR31517">
    <property type="match status" value="1"/>
</dbReference>
<feature type="disulfide bond" evidence="17">
    <location>
        <begin position="107"/>
        <end position="139"/>
    </location>
</feature>
<evidence type="ECO:0000259" key="19">
    <source>
        <dbReference type="PROSITE" id="PS50873"/>
    </source>
</evidence>
<dbReference type="Gene3D" id="1.10.420.10">
    <property type="entry name" value="Peroxidase, domain 2"/>
    <property type="match status" value="1"/>
</dbReference>
<keyword evidence="8 16" id="KW-0479">Metal-binding</keyword>
<comment type="cofactor">
    <cofactor evidence="16">
        <name>Ca(2+)</name>
        <dbReference type="ChEBI" id="CHEBI:29108"/>
    </cofactor>
    <text evidence="16">Binds 2 calcium ions per subunit.</text>
</comment>
<evidence type="ECO:0000256" key="13">
    <source>
        <dbReference type="ARBA" id="ARBA00023157"/>
    </source>
</evidence>
<dbReference type="PROSITE" id="PS50873">
    <property type="entry name" value="PEROXIDASE_4"/>
    <property type="match status" value="1"/>
</dbReference>
<comment type="catalytic activity">
    <reaction evidence="1">
        <text>2 a phenolic donor + H2O2 = 2 a phenolic radical donor + 2 H2O</text>
        <dbReference type="Rhea" id="RHEA:56136"/>
        <dbReference type="ChEBI" id="CHEBI:15377"/>
        <dbReference type="ChEBI" id="CHEBI:16240"/>
        <dbReference type="ChEBI" id="CHEBI:139520"/>
        <dbReference type="ChEBI" id="CHEBI:139521"/>
        <dbReference type="EC" id="1.11.1.7"/>
    </reaction>
</comment>
<evidence type="ECO:0000256" key="15">
    <source>
        <dbReference type="PIRSR" id="PIRSR600823-2"/>
    </source>
</evidence>
<reference evidence="20 21" key="1">
    <citation type="submission" date="2024-11" db="EMBL/GenBank/DDBJ databases">
        <title>A near-complete genome assembly of Cinchona calisaya.</title>
        <authorList>
            <person name="Lian D.C."/>
            <person name="Zhao X.W."/>
            <person name="Wei L."/>
        </authorList>
    </citation>
    <scope>NUCLEOTIDE SEQUENCE [LARGE SCALE GENOMIC DNA]</scope>
    <source>
        <tissue evidence="20">Nenye</tissue>
    </source>
</reference>
<comment type="cofactor">
    <cofactor evidence="2">
        <name>heme b</name>
        <dbReference type="ChEBI" id="CHEBI:60344"/>
    </cofactor>
</comment>
<keyword evidence="5" id="KW-0964">Secreted</keyword>
<organism evidence="20 21">
    <name type="scientific">Cinchona calisaya</name>
    <dbReference type="NCBI Taxonomy" id="153742"/>
    <lineage>
        <taxon>Eukaryota</taxon>
        <taxon>Viridiplantae</taxon>
        <taxon>Streptophyta</taxon>
        <taxon>Embryophyta</taxon>
        <taxon>Tracheophyta</taxon>
        <taxon>Spermatophyta</taxon>
        <taxon>Magnoliopsida</taxon>
        <taxon>eudicotyledons</taxon>
        <taxon>Gunneridae</taxon>
        <taxon>Pentapetalae</taxon>
        <taxon>asterids</taxon>
        <taxon>lamiids</taxon>
        <taxon>Gentianales</taxon>
        <taxon>Rubiaceae</taxon>
        <taxon>Cinchonoideae</taxon>
        <taxon>Cinchoneae</taxon>
        <taxon>Cinchona</taxon>
    </lineage>
</organism>
<keyword evidence="14" id="KW-0376">Hydrogen peroxide</keyword>
<evidence type="ECO:0000256" key="16">
    <source>
        <dbReference type="PIRSR" id="PIRSR600823-3"/>
    </source>
</evidence>
<evidence type="ECO:0000313" key="20">
    <source>
        <dbReference type="EMBL" id="KAL3518560.1"/>
    </source>
</evidence>
<dbReference type="Proteomes" id="UP001630127">
    <property type="component" value="Unassembled WGS sequence"/>
</dbReference>
<dbReference type="GO" id="GO:0140825">
    <property type="term" value="F:lactoperoxidase activity"/>
    <property type="evidence" value="ECO:0007669"/>
    <property type="project" value="UniProtKB-EC"/>
</dbReference>